<sequence length="112" mass="13314">MYNADMVKKCRQCGICCKLFLVNLNEVEYKSRRYQTMFEQFGLTENFSEAEKYGLNILAQNKDNSCIYLKNNSCSIHQDRPQLCRLFFCTSKSKRFEKMRQAIGLERLKSRK</sequence>
<gene>
    <name evidence="1" type="ORF">COT04_00950</name>
</gene>
<protein>
    <recommendedName>
        <fullName evidence="3">YkgJ family cysteine cluster protein</fullName>
    </recommendedName>
</protein>
<organism evidence="1 2">
    <name type="scientific">Candidatus Shapirobacteria bacterium CG07_land_8_20_14_0_80_39_12</name>
    <dbReference type="NCBI Taxonomy" id="1974480"/>
    <lineage>
        <taxon>Bacteria</taxon>
        <taxon>Candidatus Shapironibacteriota</taxon>
    </lineage>
</organism>
<proteinExistence type="predicted"/>
<evidence type="ECO:0000313" key="1">
    <source>
        <dbReference type="EMBL" id="PIU33266.1"/>
    </source>
</evidence>
<dbReference type="InterPro" id="IPR005358">
    <property type="entry name" value="Puta_zinc/iron-chelating_dom"/>
</dbReference>
<accession>A0A2M6YQ51</accession>
<dbReference type="AlphaFoldDB" id="A0A2M6YQ51"/>
<evidence type="ECO:0000313" key="2">
    <source>
        <dbReference type="Proteomes" id="UP000229559"/>
    </source>
</evidence>
<comment type="caution">
    <text evidence="1">The sequence shown here is derived from an EMBL/GenBank/DDBJ whole genome shotgun (WGS) entry which is preliminary data.</text>
</comment>
<dbReference type="Proteomes" id="UP000229559">
    <property type="component" value="Unassembled WGS sequence"/>
</dbReference>
<dbReference type="Pfam" id="PF03692">
    <property type="entry name" value="CxxCxxCC"/>
    <property type="match status" value="1"/>
</dbReference>
<name>A0A2M6YQ51_9BACT</name>
<dbReference type="EMBL" id="PEXA01000031">
    <property type="protein sequence ID" value="PIU33266.1"/>
    <property type="molecule type" value="Genomic_DNA"/>
</dbReference>
<reference evidence="2" key="1">
    <citation type="submission" date="2017-09" db="EMBL/GenBank/DDBJ databases">
        <title>Depth-based differentiation of microbial function through sediment-hosted aquifers and enrichment of novel symbionts in the deep terrestrial subsurface.</title>
        <authorList>
            <person name="Probst A.J."/>
            <person name="Ladd B."/>
            <person name="Jarett J.K."/>
            <person name="Geller-Mcgrath D.E."/>
            <person name="Sieber C.M.K."/>
            <person name="Emerson J.B."/>
            <person name="Anantharaman K."/>
            <person name="Thomas B.C."/>
            <person name="Malmstrom R."/>
            <person name="Stieglmeier M."/>
            <person name="Klingl A."/>
            <person name="Woyke T."/>
            <person name="Ryan C.M."/>
            <person name="Banfield J.F."/>
        </authorList>
    </citation>
    <scope>NUCLEOTIDE SEQUENCE [LARGE SCALE GENOMIC DNA]</scope>
</reference>
<evidence type="ECO:0008006" key="3">
    <source>
        <dbReference type="Google" id="ProtNLM"/>
    </source>
</evidence>